<organism evidence="3 4">
    <name type="scientific">Coemansia reversa (strain ATCC 12441 / NRRL 1564)</name>
    <dbReference type="NCBI Taxonomy" id="763665"/>
    <lineage>
        <taxon>Eukaryota</taxon>
        <taxon>Fungi</taxon>
        <taxon>Fungi incertae sedis</taxon>
        <taxon>Zoopagomycota</taxon>
        <taxon>Kickxellomycotina</taxon>
        <taxon>Kickxellomycetes</taxon>
        <taxon>Kickxellales</taxon>
        <taxon>Kickxellaceae</taxon>
        <taxon>Coemansia</taxon>
    </lineage>
</organism>
<dbReference type="EMBL" id="KZ303491">
    <property type="protein sequence ID" value="PIA18036.1"/>
    <property type="molecule type" value="Genomic_DNA"/>
</dbReference>
<evidence type="ECO:0000313" key="4">
    <source>
        <dbReference type="Proteomes" id="UP000242474"/>
    </source>
</evidence>
<dbReference type="Proteomes" id="UP000242474">
    <property type="component" value="Unassembled WGS sequence"/>
</dbReference>
<reference evidence="3 4" key="1">
    <citation type="journal article" date="2015" name="Genome Biol. Evol.">
        <title>Phylogenomic analyses indicate that early fungi evolved digesting cell walls of algal ancestors of land plants.</title>
        <authorList>
            <person name="Chang Y."/>
            <person name="Wang S."/>
            <person name="Sekimoto S."/>
            <person name="Aerts A.L."/>
            <person name="Choi C."/>
            <person name="Clum A."/>
            <person name="LaButti K.M."/>
            <person name="Lindquist E.A."/>
            <person name="Yee Ngan C."/>
            <person name="Ohm R.A."/>
            <person name="Salamov A.A."/>
            <person name="Grigoriev I.V."/>
            <person name="Spatafora J.W."/>
            <person name="Berbee M.L."/>
        </authorList>
    </citation>
    <scope>NUCLEOTIDE SEQUENCE [LARGE SCALE GENOMIC DNA]</scope>
    <source>
        <strain evidence="3 4">NRRL 1564</strain>
    </source>
</reference>
<proteinExistence type="inferred from homology"/>
<dbReference type="PANTHER" id="PTHR13395">
    <property type="entry name" value="SISTER CHROMATID COHESION PROTEIN DCC1-RELATED"/>
    <property type="match status" value="1"/>
</dbReference>
<evidence type="ECO:0000256" key="1">
    <source>
        <dbReference type="ARBA" id="ARBA00007017"/>
    </source>
</evidence>
<dbReference type="PANTHER" id="PTHR13395:SF6">
    <property type="entry name" value="SISTER CHROMATID COHESION PROTEIN DCC1"/>
    <property type="match status" value="1"/>
</dbReference>
<dbReference type="Pfam" id="PF09724">
    <property type="entry name" value="Dcc1"/>
    <property type="match status" value="1"/>
</dbReference>
<evidence type="ECO:0008006" key="5">
    <source>
        <dbReference type="Google" id="ProtNLM"/>
    </source>
</evidence>
<name>A0A2G5BG85_COERN</name>
<accession>A0A2G5BG85</accession>
<dbReference type="GO" id="GO:0000775">
    <property type="term" value="C:chromosome, centromeric region"/>
    <property type="evidence" value="ECO:0007669"/>
    <property type="project" value="TreeGrafter"/>
</dbReference>
<evidence type="ECO:0000256" key="2">
    <source>
        <dbReference type="ARBA" id="ARBA00022705"/>
    </source>
</evidence>
<dbReference type="GO" id="GO:0031390">
    <property type="term" value="C:Ctf18 RFC-like complex"/>
    <property type="evidence" value="ECO:0007669"/>
    <property type="project" value="InterPro"/>
</dbReference>
<evidence type="ECO:0000313" key="3">
    <source>
        <dbReference type="EMBL" id="PIA18036.1"/>
    </source>
</evidence>
<comment type="similarity">
    <text evidence="1">Belongs to the DCC1 family.</text>
</comment>
<dbReference type="OrthoDB" id="276989at2759"/>
<dbReference type="InterPro" id="IPR019128">
    <property type="entry name" value="Dcc1"/>
</dbReference>
<dbReference type="GO" id="GO:0000785">
    <property type="term" value="C:chromatin"/>
    <property type="evidence" value="ECO:0007669"/>
    <property type="project" value="TreeGrafter"/>
</dbReference>
<keyword evidence="2" id="KW-0235">DNA replication</keyword>
<dbReference type="GO" id="GO:0006260">
    <property type="term" value="P:DNA replication"/>
    <property type="evidence" value="ECO:0007669"/>
    <property type="project" value="UniProtKB-KW"/>
</dbReference>
<dbReference type="GO" id="GO:0034088">
    <property type="term" value="P:maintenance of mitotic sister chromatid cohesion"/>
    <property type="evidence" value="ECO:0007669"/>
    <property type="project" value="TreeGrafter"/>
</dbReference>
<keyword evidence="4" id="KW-1185">Reference proteome</keyword>
<gene>
    <name evidence="3" type="ORF">COEREDRAFT_79983</name>
</gene>
<sequence length="239" mass="26533">MELLRLILATQIERDWSLDALDAKEVFLALRSDAGGDALLSEAVEAVLGRFSRPALDRGPNTYAIDSRRVARFLAEQIFASEGSRPWPVSEFLAALQATMPPQLQLDDIGDLENWRSKAIPQSLVRDMAYVSTPIDSQQLFTPSGVSAESTLLNPLSRSALPHEPRARMRHMFEARSRWTAAELQPFFEDLVDVDDMLLESGDVQAQTTVKKAVDSWLLKFGRGVKGAGSEVVYSSRIN</sequence>
<protein>
    <recommendedName>
        <fullName evidence="5">Sister chromatid cohesion protein Dcc1</fullName>
    </recommendedName>
</protein>
<dbReference type="AlphaFoldDB" id="A0A2G5BG85"/>
<dbReference type="STRING" id="763665.A0A2G5BG85"/>